<name>A0AAD6ZFS0_9AGAR</name>
<evidence type="ECO:0000256" key="1">
    <source>
        <dbReference type="SAM" id="SignalP"/>
    </source>
</evidence>
<feature type="signal peptide" evidence="1">
    <location>
        <begin position="1"/>
        <end position="18"/>
    </location>
</feature>
<dbReference type="AlphaFoldDB" id="A0AAD6ZFS0"/>
<keyword evidence="1" id="KW-0732">Signal</keyword>
<reference evidence="2" key="1">
    <citation type="submission" date="2023-03" db="EMBL/GenBank/DDBJ databases">
        <title>Massive genome expansion in bonnet fungi (Mycena s.s.) driven by repeated elements and novel gene families across ecological guilds.</title>
        <authorList>
            <consortium name="Lawrence Berkeley National Laboratory"/>
            <person name="Harder C.B."/>
            <person name="Miyauchi S."/>
            <person name="Viragh M."/>
            <person name="Kuo A."/>
            <person name="Thoen E."/>
            <person name="Andreopoulos B."/>
            <person name="Lu D."/>
            <person name="Skrede I."/>
            <person name="Drula E."/>
            <person name="Henrissat B."/>
            <person name="Morin E."/>
            <person name="Kohler A."/>
            <person name="Barry K."/>
            <person name="LaButti K."/>
            <person name="Morin E."/>
            <person name="Salamov A."/>
            <person name="Lipzen A."/>
            <person name="Mereny Z."/>
            <person name="Hegedus B."/>
            <person name="Baldrian P."/>
            <person name="Stursova M."/>
            <person name="Weitz H."/>
            <person name="Taylor A."/>
            <person name="Grigoriev I.V."/>
            <person name="Nagy L.G."/>
            <person name="Martin F."/>
            <person name="Kauserud H."/>
        </authorList>
    </citation>
    <scope>NUCLEOTIDE SEQUENCE</scope>
    <source>
        <strain evidence="2">CBHHK002</strain>
    </source>
</reference>
<sequence length="178" mass="19414">MFSKILTFTFCTLVGTHCATSASQLHMAVIQHLSTCTVPLIHPSSPDNQLGTVKNGLYSIHNKATGGQLVAFKQSEPVLVLWNDTVPRSADLAKWRVKEASPSLYSLMNVGLNLGLLPEDHLIFPGKSDILFSIEPAGEDSFSISNPDEDDQCAPEVHLQAPSVGDVGQEWEFKPWAQ</sequence>
<organism evidence="2 3">
    <name type="scientific">Mycena albidolilacea</name>
    <dbReference type="NCBI Taxonomy" id="1033008"/>
    <lineage>
        <taxon>Eukaryota</taxon>
        <taxon>Fungi</taxon>
        <taxon>Dikarya</taxon>
        <taxon>Basidiomycota</taxon>
        <taxon>Agaricomycotina</taxon>
        <taxon>Agaricomycetes</taxon>
        <taxon>Agaricomycetidae</taxon>
        <taxon>Agaricales</taxon>
        <taxon>Marasmiineae</taxon>
        <taxon>Mycenaceae</taxon>
        <taxon>Mycena</taxon>
    </lineage>
</organism>
<accession>A0AAD6ZFS0</accession>
<keyword evidence="3" id="KW-1185">Reference proteome</keyword>
<comment type="caution">
    <text evidence="2">The sequence shown here is derived from an EMBL/GenBank/DDBJ whole genome shotgun (WGS) entry which is preliminary data.</text>
</comment>
<evidence type="ECO:0000313" key="3">
    <source>
        <dbReference type="Proteomes" id="UP001218218"/>
    </source>
</evidence>
<evidence type="ECO:0000313" key="2">
    <source>
        <dbReference type="EMBL" id="KAJ7320917.1"/>
    </source>
</evidence>
<gene>
    <name evidence="2" type="ORF">DFH08DRAFT_819158</name>
</gene>
<protein>
    <submittedName>
        <fullName evidence="2">Uncharacterized protein</fullName>
    </submittedName>
</protein>
<feature type="chain" id="PRO_5042268555" evidence="1">
    <location>
        <begin position="19"/>
        <end position="178"/>
    </location>
</feature>
<proteinExistence type="predicted"/>
<dbReference type="EMBL" id="JARIHO010000053">
    <property type="protein sequence ID" value="KAJ7320917.1"/>
    <property type="molecule type" value="Genomic_DNA"/>
</dbReference>
<dbReference type="Proteomes" id="UP001218218">
    <property type="component" value="Unassembled WGS sequence"/>
</dbReference>